<dbReference type="InterPro" id="IPR036388">
    <property type="entry name" value="WH-like_DNA-bd_sf"/>
</dbReference>
<dbReference type="GO" id="GO:0003700">
    <property type="term" value="F:DNA-binding transcription factor activity"/>
    <property type="evidence" value="ECO:0007669"/>
    <property type="project" value="InterPro"/>
</dbReference>
<dbReference type="Pfam" id="PF00392">
    <property type="entry name" value="GntR"/>
    <property type="match status" value="1"/>
</dbReference>
<dbReference type="CDD" id="cd07377">
    <property type="entry name" value="WHTH_GntR"/>
    <property type="match status" value="1"/>
</dbReference>
<dbReference type="Gene3D" id="1.10.10.10">
    <property type="entry name" value="Winged helix-like DNA-binding domain superfamily/Winged helix DNA-binding domain"/>
    <property type="match status" value="1"/>
</dbReference>
<dbReference type="Proteomes" id="UP000295122">
    <property type="component" value="Unassembled WGS sequence"/>
</dbReference>
<dbReference type="GO" id="GO:0043565">
    <property type="term" value="F:sequence-specific DNA binding"/>
    <property type="evidence" value="ECO:0007669"/>
    <property type="project" value="InterPro"/>
</dbReference>
<dbReference type="SMART" id="SM00345">
    <property type="entry name" value="HTH_GNTR"/>
    <property type="match status" value="1"/>
</dbReference>
<dbReference type="PANTHER" id="PTHR43537:SF49">
    <property type="entry name" value="TRANSCRIPTIONAL REGULATORY PROTEIN"/>
    <property type="match status" value="1"/>
</dbReference>
<dbReference type="EMBL" id="SNZR01000013">
    <property type="protein sequence ID" value="TDR89637.1"/>
    <property type="molecule type" value="Genomic_DNA"/>
</dbReference>
<protein>
    <submittedName>
        <fullName evidence="5">DNA-binding GntR family transcriptional regulator</fullName>
    </submittedName>
</protein>
<evidence type="ECO:0000256" key="3">
    <source>
        <dbReference type="ARBA" id="ARBA00023163"/>
    </source>
</evidence>
<dbReference type="InterPro" id="IPR000524">
    <property type="entry name" value="Tscrpt_reg_HTH_GntR"/>
</dbReference>
<name>A0A4R7BZI8_9HYPH</name>
<dbReference type="Gene3D" id="1.20.120.530">
    <property type="entry name" value="GntR ligand-binding domain-like"/>
    <property type="match status" value="1"/>
</dbReference>
<keyword evidence="3" id="KW-0804">Transcription</keyword>
<keyword evidence="1" id="KW-0805">Transcription regulation</keyword>
<dbReference type="InterPro" id="IPR011711">
    <property type="entry name" value="GntR_C"/>
</dbReference>
<dbReference type="Pfam" id="PF07729">
    <property type="entry name" value="FCD"/>
    <property type="match status" value="1"/>
</dbReference>
<evidence type="ECO:0000259" key="4">
    <source>
        <dbReference type="PROSITE" id="PS50949"/>
    </source>
</evidence>
<dbReference type="SMART" id="SM00895">
    <property type="entry name" value="FCD"/>
    <property type="match status" value="1"/>
</dbReference>
<dbReference type="PANTHER" id="PTHR43537">
    <property type="entry name" value="TRANSCRIPTIONAL REGULATOR, GNTR FAMILY"/>
    <property type="match status" value="1"/>
</dbReference>
<gene>
    <name evidence="5" type="ORF">EV668_2472</name>
</gene>
<dbReference type="SUPFAM" id="SSF48008">
    <property type="entry name" value="GntR ligand-binding domain-like"/>
    <property type="match status" value="1"/>
</dbReference>
<keyword evidence="2 5" id="KW-0238">DNA-binding</keyword>
<reference evidence="5 6" key="1">
    <citation type="submission" date="2019-03" db="EMBL/GenBank/DDBJ databases">
        <title>Genomic Encyclopedia of Type Strains, Phase IV (KMG-IV): sequencing the most valuable type-strain genomes for metagenomic binning, comparative biology and taxonomic classification.</title>
        <authorList>
            <person name="Goeker M."/>
        </authorList>
    </citation>
    <scope>NUCLEOTIDE SEQUENCE [LARGE SCALE GENOMIC DNA]</scope>
    <source>
        <strain evidence="5 6">DSM 25903</strain>
    </source>
</reference>
<dbReference type="SUPFAM" id="SSF46785">
    <property type="entry name" value="Winged helix' DNA-binding domain"/>
    <property type="match status" value="1"/>
</dbReference>
<dbReference type="PROSITE" id="PS50949">
    <property type="entry name" value="HTH_GNTR"/>
    <property type="match status" value="1"/>
</dbReference>
<dbReference type="RefSeq" id="WP_133770406.1">
    <property type="nucleotide sequence ID" value="NZ_SNZR01000013.1"/>
</dbReference>
<dbReference type="InterPro" id="IPR000485">
    <property type="entry name" value="AsnC-type_HTH_dom"/>
</dbReference>
<feature type="domain" description="HTH gntR-type" evidence="4">
    <location>
        <begin position="11"/>
        <end position="78"/>
    </location>
</feature>
<dbReference type="OrthoDB" id="9788098at2"/>
<dbReference type="PRINTS" id="PR00035">
    <property type="entry name" value="HTHGNTR"/>
</dbReference>
<dbReference type="AlphaFoldDB" id="A0A4R7BZI8"/>
<evidence type="ECO:0000256" key="1">
    <source>
        <dbReference type="ARBA" id="ARBA00023015"/>
    </source>
</evidence>
<evidence type="ECO:0000256" key="2">
    <source>
        <dbReference type="ARBA" id="ARBA00023125"/>
    </source>
</evidence>
<dbReference type="PRINTS" id="PR00033">
    <property type="entry name" value="HTHASNC"/>
</dbReference>
<evidence type="ECO:0000313" key="5">
    <source>
        <dbReference type="EMBL" id="TDR89637.1"/>
    </source>
</evidence>
<dbReference type="InterPro" id="IPR036390">
    <property type="entry name" value="WH_DNA-bd_sf"/>
</dbReference>
<accession>A0A4R7BZI8</accession>
<evidence type="ECO:0000313" key="6">
    <source>
        <dbReference type="Proteomes" id="UP000295122"/>
    </source>
</evidence>
<organism evidence="5 6">
    <name type="scientific">Enterovirga rhinocerotis</name>
    <dbReference type="NCBI Taxonomy" id="1339210"/>
    <lineage>
        <taxon>Bacteria</taxon>
        <taxon>Pseudomonadati</taxon>
        <taxon>Pseudomonadota</taxon>
        <taxon>Alphaproteobacteria</taxon>
        <taxon>Hyphomicrobiales</taxon>
        <taxon>Methylobacteriaceae</taxon>
        <taxon>Enterovirga</taxon>
    </lineage>
</organism>
<sequence length="219" mass="24064">MNSDTSDDRDLPLAEQVYRRLRREIGAGELRSGQRLRETELAERLNVSRTPIREAIRRLASEGLVEMAASRGMAITSLDRQQVRELYDLRASLEGTAAGMAAQHASAADIAAMWDLLEAGRDLSEPEQVALLNRRFHEAVRDAARNRYLDQALAQLSNSLALLPGTTFEIAGRPQAAHAEHSAVLAAIEARDSAEAEALARRHIVQAGQTRLRMMFGAG</sequence>
<comment type="caution">
    <text evidence="5">The sequence shown here is derived from an EMBL/GenBank/DDBJ whole genome shotgun (WGS) entry which is preliminary data.</text>
</comment>
<keyword evidence="6" id="KW-1185">Reference proteome</keyword>
<proteinExistence type="predicted"/>
<dbReference type="InterPro" id="IPR008920">
    <property type="entry name" value="TF_FadR/GntR_C"/>
</dbReference>